<evidence type="ECO:0000259" key="2">
    <source>
        <dbReference type="Pfam" id="PF13401"/>
    </source>
</evidence>
<dbReference type="AlphaFoldDB" id="A0A450VW59"/>
<accession>A0A450VW59</accession>
<dbReference type="Gene3D" id="3.30.70.1070">
    <property type="entry name" value="Sporulation related repeat"/>
    <property type="match status" value="1"/>
</dbReference>
<dbReference type="GO" id="GO:0016887">
    <property type="term" value="F:ATP hydrolysis activity"/>
    <property type="evidence" value="ECO:0007669"/>
    <property type="project" value="InterPro"/>
</dbReference>
<evidence type="ECO:0000313" key="4">
    <source>
        <dbReference type="EMBL" id="VFJ65981.1"/>
    </source>
</evidence>
<reference evidence="6" key="1">
    <citation type="submission" date="2019-02" db="EMBL/GenBank/DDBJ databases">
        <authorList>
            <person name="Gruber-Vodicka R. H."/>
            <person name="Seah K. B. B."/>
        </authorList>
    </citation>
    <scope>NUCLEOTIDE SEQUENCE</scope>
    <source>
        <strain evidence="3">BECK_BZ163</strain>
        <strain evidence="6">BECK_BZ164</strain>
        <strain evidence="4">BECK_BZ165</strain>
    </source>
</reference>
<dbReference type="InterPro" id="IPR027417">
    <property type="entry name" value="P-loop_NTPase"/>
</dbReference>
<feature type="compositionally biased region" description="Polar residues" evidence="1">
    <location>
        <begin position="476"/>
        <end position="497"/>
    </location>
</feature>
<proteinExistence type="predicted"/>
<evidence type="ECO:0000313" key="5">
    <source>
        <dbReference type="EMBL" id="VFJ66273.1"/>
    </source>
</evidence>
<dbReference type="InterPro" id="IPR052026">
    <property type="entry name" value="ExeA_AAA_ATPase_DNA-bind"/>
</dbReference>
<feature type="region of interest" description="Disordered" evidence="1">
    <location>
        <begin position="386"/>
        <end position="506"/>
    </location>
</feature>
<dbReference type="EMBL" id="CAADFA010000408">
    <property type="protein sequence ID" value="VFJ65981.1"/>
    <property type="molecule type" value="Genomic_DNA"/>
</dbReference>
<evidence type="ECO:0000256" key="1">
    <source>
        <dbReference type="SAM" id="MobiDB-lite"/>
    </source>
</evidence>
<protein>
    <recommendedName>
        <fullName evidence="2">ORC1/DEAH AAA+ ATPase domain-containing protein</fullName>
    </recommendedName>
</protein>
<organism evidence="6">
    <name type="scientific">Candidatus Kentrum sp. FM</name>
    <dbReference type="NCBI Taxonomy" id="2126340"/>
    <lineage>
        <taxon>Bacteria</taxon>
        <taxon>Pseudomonadati</taxon>
        <taxon>Pseudomonadota</taxon>
        <taxon>Gammaproteobacteria</taxon>
        <taxon>Candidatus Kentrum</taxon>
    </lineage>
</organism>
<dbReference type="EMBL" id="CAADFA010000418">
    <property type="protein sequence ID" value="VFJ66273.1"/>
    <property type="molecule type" value="Genomic_DNA"/>
</dbReference>
<sequence length="605" mass="66660">MIKEYFRRRRTISDPSLSTAFLENIPDHFFFVTPALIKRLEMLRHLIQSSDFFLVLVGEQGVGKNTLLKQLLISADPQWAVCSAFPARLRAEQAPQPESGLLERLSKGYGLTVSEQDSDSMKARLFDHIGALHDSGAIPIFIIDGNELSLDDLELLAELSHAERNFGARIIFVCEPGGVRQIREFMAELRGVDIIRTMDVPAFTEEQVGDYLHLCWNQTARQGDNPFTDGVIRSMYYASKGLPANVNRLAEQFLQNRLAAPNRKPYAAGNTRQTLGGLIRNALDEVTTQKGGLIALVGGLVAVSGGLLLFASHEPPKDPEMVPLEASISLENTEESHPSDSPALGDIALKQTPLQSLTVTPQEFTDQGTILQKPDAPDQEFRSAIATRSLTVTDPEDITTRASWEPDDASKVSAAKPGTSETPSPQVPDPVTEPNTAPSDADPIKVHPMTTSRDLDSHHKEIHGKTPPTPARESTESSPTNANPTPENQPRQQSPQSIRAPGYSPEQSSVRTIAWLRQQDPDHYTIQLIGLSTKEKLLEFLQEHRLDSQAAWFKATKEGKDLFIAVYGIYPTRGAANIGIWGLPGTLQKNRPWSVSISEILKKAR</sequence>
<dbReference type="PANTHER" id="PTHR35894">
    <property type="entry name" value="GENERAL SECRETION PATHWAY PROTEIN A-RELATED"/>
    <property type="match status" value="1"/>
</dbReference>
<dbReference type="Pfam" id="PF13401">
    <property type="entry name" value="AAA_22"/>
    <property type="match status" value="1"/>
</dbReference>
<dbReference type="EMBL" id="CAADEZ010000106">
    <property type="protein sequence ID" value="VFJ52801.1"/>
    <property type="molecule type" value="Genomic_DNA"/>
</dbReference>
<dbReference type="PANTHER" id="PTHR35894:SF1">
    <property type="entry name" value="PHOSPHORIBULOKINASE _ URIDINE KINASE FAMILY"/>
    <property type="match status" value="1"/>
</dbReference>
<evidence type="ECO:0000313" key="6">
    <source>
        <dbReference type="EMBL" id="VFK08936.1"/>
    </source>
</evidence>
<dbReference type="InterPro" id="IPR036680">
    <property type="entry name" value="SPOR-like_sf"/>
</dbReference>
<dbReference type="EMBL" id="CAADFL010000087">
    <property type="protein sequence ID" value="VFK08936.1"/>
    <property type="molecule type" value="Genomic_DNA"/>
</dbReference>
<dbReference type="InterPro" id="IPR049945">
    <property type="entry name" value="AAA_22"/>
</dbReference>
<gene>
    <name evidence="3" type="ORF">BECKFM1743A_GA0114220_101069</name>
    <name evidence="6" type="ORF">BECKFM1743B_GA0114221_100879</name>
    <name evidence="4" type="ORF">BECKFM1743C_GA0114222_104081</name>
    <name evidence="5" type="ORF">BECKFM1743C_GA0114222_104182</name>
</gene>
<feature type="domain" description="ORC1/DEAH AAA+ ATPase" evidence="2">
    <location>
        <begin position="52"/>
        <end position="181"/>
    </location>
</feature>
<dbReference type="GO" id="GO:0042834">
    <property type="term" value="F:peptidoglycan binding"/>
    <property type="evidence" value="ECO:0007669"/>
    <property type="project" value="InterPro"/>
</dbReference>
<evidence type="ECO:0000313" key="3">
    <source>
        <dbReference type="EMBL" id="VFJ52801.1"/>
    </source>
</evidence>
<dbReference type="SUPFAM" id="SSF52540">
    <property type="entry name" value="P-loop containing nucleoside triphosphate hydrolases"/>
    <property type="match status" value="1"/>
</dbReference>
<name>A0A450VW59_9GAMM</name>